<dbReference type="Proteomes" id="UP001596513">
    <property type="component" value="Unassembled WGS sequence"/>
</dbReference>
<comment type="caution">
    <text evidence="6">The sequence shown here is derived from an EMBL/GenBank/DDBJ whole genome shotgun (WGS) entry which is preliminary data.</text>
</comment>
<gene>
    <name evidence="6" type="ORF">ACFQT0_06815</name>
</gene>
<dbReference type="InterPro" id="IPR005467">
    <property type="entry name" value="His_kinase_dom"/>
</dbReference>
<evidence type="ECO:0000313" key="7">
    <source>
        <dbReference type="Proteomes" id="UP001596513"/>
    </source>
</evidence>
<organism evidence="6 7">
    <name type="scientific">Hymenobacter humi</name>
    <dbReference type="NCBI Taxonomy" id="1411620"/>
    <lineage>
        <taxon>Bacteria</taxon>
        <taxon>Pseudomonadati</taxon>
        <taxon>Bacteroidota</taxon>
        <taxon>Cytophagia</taxon>
        <taxon>Cytophagales</taxon>
        <taxon>Hymenobacteraceae</taxon>
        <taxon>Hymenobacter</taxon>
    </lineage>
</organism>
<dbReference type="CDD" id="cd00082">
    <property type="entry name" value="HisKA"/>
    <property type="match status" value="1"/>
</dbReference>
<name>A0ABW2U2P5_9BACT</name>
<keyword evidence="6" id="KW-0418">Kinase</keyword>
<dbReference type="SUPFAM" id="SSF47384">
    <property type="entry name" value="Homodimeric domain of signal transducing histidine kinase"/>
    <property type="match status" value="1"/>
</dbReference>
<sequence length="292" mass="31549">MVCRAAAADRGGLVLATVRVREQTLRQTQQVLERTVAERTAELRQQKAHIESINADLVVARDAAEASRRAKAQFLANMSHEIRTPMNAVIGLTNLLQATPTTTEQREYLTAIESSSQNLLVIINDILDSSKMEAGKLSLERVPFRLPEAVRRLGAMFRFATETKGLTLTIDVAPNVPAAVLGDPVRLNQVLVNLVGNAIKFTRQGGVTVSVQAVPVPEADAQTEHPSLPTAELARIRFAVRDTGIGIAADKLGAIFEDFSQANTSTTREFGGTGLGLSIARNLVQLHGVSWP</sequence>
<keyword evidence="4" id="KW-0902">Two-component regulatory system</keyword>
<keyword evidence="6" id="KW-0808">Transferase</keyword>
<dbReference type="CDD" id="cd16922">
    <property type="entry name" value="HATPase_EvgS-ArcB-TorS-like"/>
    <property type="match status" value="1"/>
</dbReference>
<feature type="domain" description="Histidine kinase" evidence="5">
    <location>
        <begin position="77"/>
        <end position="292"/>
    </location>
</feature>
<dbReference type="InterPro" id="IPR003661">
    <property type="entry name" value="HisK_dim/P_dom"/>
</dbReference>
<dbReference type="InterPro" id="IPR036890">
    <property type="entry name" value="HATPase_C_sf"/>
</dbReference>
<keyword evidence="3" id="KW-0597">Phosphoprotein</keyword>
<dbReference type="Pfam" id="PF00512">
    <property type="entry name" value="HisKA"/>
    <property type="match status" value="1"/>
</dbReference>
<evidence type="ECO:0000256" key="4">
    <source>
        <dbReference type="ARBA" id="ARBA00023012"/>
    </source>
</evidence>
<dbReference type="RefSeq" id="WP_380201464.1">
    <property type="nucleotide sequence ID" value="NZ_JBHTEK010000001.1"/>
</dbReference>
<dbReference type="GO" id="GO:0016301">
    <property type="term" value="F:kinase activity"/>
    <property type="evidence" value="ECO:0007669"/>
    <property type="project" value="UniProtKB-KW"/>
</dbReference>
<dbReference type="Gene3D" id="3.30.565.10">
    <property type="entry name" value="Histidine kinase-like ATPase, C-terminal domain"/>
    <property type="match status" value="1"/>
</dbReference>
<dbReference type="PANTHER" id="PTHR45339:SF1">
    <property type="entry name" value="HYBRID SIGNAL TRANSDUCTION HISTIDINE KINASE J"/>
    <property type="match status" value="1"/>
</dbReference>
<evidence type="ECO:0000256" key="2">
    <source>
        <dbReference type="ARBA" id="ARBA00012438"/>
    </source>
</evidence>
<dbReference type="PRINTS" id="PR00344">
    <property type="entry name" value="BCTRLSENSOR"/>
</dbReference>
<dbReference type="Gene3D" id="1.10.287.130">
    <property type="match status" value="1"/>
</dbReference>
<evidence type="ECO:0000313" key="6">
    <source>
        <dbReference type="EMBL" id="MFC7667159.1"/>
    </source>
</evidence>
<dbReference type="SMART" id="SM00388">
    <property type="entry name" value="HisKA"/>
    <property type="match status" value="1"/>
</dbReference>
<dbReference type="SUPFAM" id="SSF55874">
    <property type="entry name" value="ATPase domain of HSP90 chaperone/DNA topoisomerase II/histidine kinase"/>
    <property type="match status" value="1"/>
</dbReference>
<keyword evidence="7" id="KW-1185">Reference proteome</keyword>
<dbReference type="SMART" id="SM00387">
    <property type="entry name" value="HATPase_c"/>
    <property type="match status" value="1"/>
</dbReference>
<protein>
    <recommendedName>
        <fullName evidence="2">histidine kinase</fullName>
        <ecNumber evidence="2">2.7.13.3</ecNumber>
    </recommendedName>
</protein>
<dbReference type="PROSITE" id="PS50109">
    <property type="entry name" value="HIS_KIN"/>
    <property type="match status" value="1"/>
</dbReference>
<comment type="catalytic activity">
    <reaction evidence="1">
        <text>ATP + protein L-histidine = ADP + protein N-phospho-L-histidine.</text>
        <dbReference type="EC" id="2.7.13.3"/>
    </reaction>
</comment>
<reference evidence="7" key="1">
    <citation type="journal article" date="2019" name="Int. J. Syst. Evol. Microbiol.">
        <title>The Global Catalogue of Microorganisms (GCM) 10K type strain sequencing project: providing services to taxonomists for standard genome sequencing and annotation.</title>
        <authorList>
            <consortium name="The Broad Institute Genomics Platform"/>
            <consortium name="The Broad Institute Genome Sequencing Center for Infectious Disease"/>
            <person name="Wu L."/>
            <person name="Ma J."/>
        </authorList>
    </citation>
    <scope>NUCLEOTIDE SEQUENCE [LARGE SCALE GENOMIC DNA]</scope>
    <source>
        <strain evidence="7">JCM 19635</strain>
    </source>
</reference>
<dbReference type="InterPro" id="IPR004358">
    <property type="entry name" value="Sig_transdc_His_kin-like_C"/>
</dbReference>
<evidence type="ECO:0000259" key="5">
    <source>
        <dbReference type="PROSITE" id="PS50109"/>
    </source>
</evidence>
<proteinExistence type="predicted"/>
<dbReference type="PANTHER" id="PTHR45339">
    <property type="entry name" value="HYBRID SIGNAL TRANSDUCTION HISTIDINE KINASE J"/>
    <property type="match status" value="1"/>
</dbReference>
<dbReference type="EC" id="2.7.13.3" evidence="2"/>
<dbReference type="Pfam" id="PF02518">
    <property type="entry name" value="HATPase_c"/>
    <property type="match status" value="1"/>
</dbReference>
<dbReference type="InterPro" id="IPR036097">
    <property type="entry name" value="HisK_dim/P_sf"/>
</dbReference>
<evidence type="ECO:0000256" key="3">
    <source>
        <dbReference type="ARBA" id="ARBA00022553"/>
    </source>
</evidence>
<evidence type="ECO:0000256" key="1">
    <source>
        <dbReference type="ARBA" id="ARBA00000085"/>
    </source>
</evidence>
<accession>A0ABW2U2P5</accession>
<dbReference type="EMBL" id="JBHTEK010000001">
    <property type="protein sequence ID" value="MFC7667159.1"/>
    <property type="molecule type" value="Genomic_DNA"/>
</dbReference>
<dbReference type="InterPro" id="IPR003594">
    <property type="entry name" value="HATPase_dom"/>
</dbReference>